<proteinExistence type="predicted"/>
<reference evidence="2 3" key="1">
    <citation type="submission" date="2014-02" db="EMBL/GenBank/DDBJ databases">
        <authorList>
            <person name="Sears C."/>
            <person name="Carroll K."/>
            <person name="Sack B.R."/>
            <person name="Qadri F."/>
            <person name="Myers L.L."/>
            <person name="Chung G.-T."/>
            <person name="Escheverria P."/>
            <person name="Fraser C.M."/>
            <person name="Sadzewicz L."/>
            <person name="Shefchek K.A."/>
            <person name="Tallon L."/>
            <person name="Das S.P."/>
            <person name="Daugherty S."/>
            <person name="Mongodin E.F."/>
        </authorList>
    </citation>
    <scope>NUCLEOTIDE SEQUENCE [LARGE SCALE GENOMIC DNA]</scope>
    <source>
        <strain evidence="2 3">S36L11</strain>
    </source>
</reference>
<evidence type="ECO:0008006" key="4">
    <source>
        <dbReference type="Google" id="ProtNLM"/>
    </source>
</evidence>
<accession>A0A015XDE6</accession>
<gene>
    <name evidence="2" type="ORF">M136_1041</name>
</gene>
<comment type="caution">
    <text evidence="2">The sequence shown here is derived from an EMBL/GenBank/DDBJ whole genome shotgun (WGS) entry which is preliminary data.</text>
</comment>
<keyword evidence="1" id="KW-0812">Transmembrane</keyword>
<dbReference type="EMBL" id="JGDJ01000153">
    <property type="protein sequence ID" value="EXZ29713.1"/>
    <property type="molecule type" value="Genomic_DNA"/>
</dbReference>
<name>A0A015XDE6_BACFG</name>
<keyword evidence="1" id="KW-0472">Membrane</keyword>
<protein>
    <recommendedName>
        <fullName evidence="4">Transmembrane protein</fullName>
    </recommendedName>
</protein>
<evidence type="ECO:0000256" key="1">
    <source>
        <dbReference type="SAM" id="Phobius"/>
    </source>
</evidence>
<dbReference type="Proteomes" id="UP000022082">
    <property type="component" value="Unassembled WGS sequence"/>
</dbReference>
<evidence type="ECO:0000313" key="2">
    <source>
        <dbReference type="EMBL" id="EXZ29713.1"/>
    </source>
</evidence>
<keyword evidence="1" id="KW-1133">Transmembrane helix</keyword>
<dbReference type="AlphaFoldDB" id="A0A015XDE6"/>
<feature type="transmembrane region" description="Helical" evidence="1">
    <location>
        <begin position="36"/>
        <end position="54"/>
    </location>
</feature>
<evidence type="ECO:0000313" key="3">
    <source>
        <dbReference type="Proteomes" id="UP000022082"/>
    </source>
</evidence>
<sequence length="69" mass="8255">MLQDLHPEIHPKIKSDSLIIILYIKHYLQVLNNLTIMMPCGILLYFLLFCLFLSNKYVTLKYHFGLDWN</sequence>
<organism evidence="2 3">
    <name type="scientific">Bacteroides fragilis str. S36L11</name>
    <dbReference type="NCBI Taxonomy" id="1339327"/>
    <lineage>
        <taxon>Bacteria</taxon>
        <taxon>Pseudomonadati</taxon>
        <taxon>Bacteroidota</taxon>
        <taxon>Bacteroidia</taxon>
        <taxon>Bacteroidales</taxon>
        <taxon>Bacteroidaceae</taxon>
        <taxon>Bacteroides</taxon>
    </lineage>
</organism>